<organism evidence="2 3">
    <name type="scientific">Rhypophila decipiens</name>
    <dbReference type="NCBI Taxonomy" id="261697"/>
    <lineage>
        <taxon>Eukaryota</taxon>
        <taxon>Fungi</taxon>
        <taxon>Dikarya</taxon>
        <taxon>Ascomycota</taxon>
        <taxon>Pezizomycotina</taxon>
        <taxon>Sordariomycetes</taxon>
        <taxon>Sordariomycetidae</taxon>
        <taxon>Sordariales</taxon>
        <taxon>Naviculisporaceae</taxon>
        <taxon>Rhypophila</taxon>
    </lineage>
</organism>
<evidence type="ECO:0000313" key="3">
    <source>
        <dbReference type="Proteomes" id="UP001301769"/>
    </source>
</evidence>
<keyword evidence="1" id="KW-0732">Signal</keyword>
<proteinExistence type="predicted"/>
<gene>
    <name evidence="2" type="ORF">QBC37DRAFT_415645</name>
</gene>
<feature type="signal peptide" evidence="1">
    <location>
        <begin position="1"/>
        <end position="30"/>
    </location>
</feature>
<name>A0AAN7BDM5_9PEZI</name>
<dbReference type="Proteomes" id="UP001301769">
    <property type="component" value="Unassembled WGS sequence"/>
</dbReference>
<feature type="chain" id="PRO_5042852154" description="Secreted protein" evidence="1">
    <location>
        <begin position="31"/>
        <end position="108"/>
    </location>
</feature>
<keyword evidence="3" id="KW-1185">Reference proteome</keyword>
<accession>A0AAN7BDM5</accession>
<sequence>MYPVNFSISQNLEQCLLFLLAISFLPRTLAGVYYFGGCGCSPRQGQGLLYFFSGEVRRYSCLFNLFQQIVRRLSSPGTDRNLIELLRVGDRRIENNQFRQNPTTLIGT</sequence>
<evidence type="ECO:0008006" key="4">
    <source>
        <dbReference type="Google" id="ProtNLM"/>
    </source>
</evidence>
<evidence type="ECO:0000256" key="1">
    <source>
        <dbReference type="SAM" id="SignalP"/>
    </source>
</evidence>
<reference evidence="2" key="2">
    <citation type="submission" date="2023-05" db="EMBL/GenBank/DDBJ databases">
        <authorList>
            <consortium name="Lawrence Berkeley National Laboratory"/>
            <person name="Steindorff A."/>
            <person name="Hensen N."/>
            <person name="Bonometti L."/>
            <person name="Westerberg I."/>
            <person name="Brannstrom I.O."/>
            <person name="Guillou S."/>
            <person name="Cros-Aarteil S."/>
            <person name="Calhoun S."/>
            <person name="Haridas S."/>
            <person name="Kuo A."/>
            <person name="Mondo S."/>
            <person name="Pangilinan J."/>
            <person name="Riley R."/>
            <person name="Labutti K."/>
            <person name="Andreopoulos B."/>
            <person name="Lipzen A."/>
            <person name="Chen C."/>
            <person name="Yanf M."/>
            <person name="Daum C."/>
            <person name="Ng V."/>
            <person name="Clum A."/>
            <person name="Ohm R."/>
            <person name="Martin F."/>
            <person name="Silar P."/>
            <person name="Natvig D."/>
            <person name="Lalanne C."/>
            <person name="Gautier V."/>
            <person name="Ament-Velasquez S.L."/>
            <person name="Kruys A."/>
            <person name="Hutchinson M.I."/>
            <person name="Powell A.J."/>
            <person name="Barry K."/>
            <person name="Miller A.N."/>
            <person name="Grigoriev I.V."/>
            <person name="Debuchy R."/>
            <person name="Gladieux P."/>
            <person name="Thoren M.H."/>
            <person name="Johannesson H."/>
        </authorList>
    </citation>
    <scope>NUCLEOTIDE SEQUENCE</scope>
    <source>
        <strain evidence="2">PSN293</strain>
    </source>
</reference>
<evidence type="ECO:0000313" key="2">
    <source>
        <dbReference type="EMBL" id="KAK4217180.1"/>
    </source>
</evidence>
<reference evidence="2" key="1">
    <citation type="journal article" date="2023" name="Mol. Phylogenet. Evol.">
        <title>Genome-scale phylogeny and comparative genomics of the fungal order Sordariales.</title>
        <authorList>
            <person name="Hensen N."/>
            <person name="Bonometti L."/>
            <person name="Westerberg I."/>
            <person name="Brannstrom I.O."/>
            <person name="Guillou S."/>
            <person name="Cros-Aarteil S."/>
            <person name="Calhoun S."/>
            <person name="Haridas S."/>
            <person name="Kuo A."/>
            <person name="Mondo S."/>
            <person name="Pangilinan J."/>
            <person name="Riley R."/>
            <person name="LaButti K."/>
            <person name="Andreopoulos B."/>
            <person name="Lipzen A."/>
            <person name="Chen C."/>
            <person name="Yan M."/>
            <person name="Daum C."/>
            <person name="Ng V."/>
            <person name="Clum A."/>
            <person name="Steindorff A."/>
            <person name="Ohm R.A."/>
            <person name="Martin F."/>
            <person name="Silar P."/>
            <person name="Natvig D.O."/>
            <person name="Lalanne C."/>
            <person name="Gautier V."/>
            <person name="Ament-Velasquez S.L."/>
            <person name="Kruys A."/>
            <person name="Hutchinson M.I."/>
            <person name="Powell A.J."/>
            <person name="Barry K."/>
            <person name="Miller A.N."/>
            <person name="Grigoriev I.V."/>
            <person name="Debuchy R."/>
            <person name="Gladieux P."/>
            <person name="Hiltunen Thoren M."/>
            <person name="Johannesson H."/>
        </authorList>
    </citation>
    <scope>NUCLEOTIDE SEQUENCE</scope>
    <source>
        <strain evidence="2">PSN293</strain>
    </source>
</reference>
<dbReference type="EMBL" id="MU858062">
    <property type="protein sequence ID" value="KAK4217180.1"/>
    <property type="molecule type" value="Genomic_DNA"/>
</dbReference>
<dbReference type="AlphaFoldDB" id="A0AAN7BDM5"/>
<protein>
    <recommendedName>
        <fullName evidence="4">Secreted protein</fullName>
    </recommendedName>
</protein>
<comment type="caution">
    <text evidence="2">The sequence shown here is derived from an EMBL/GenBank/DDBJ whole genome shotgun (WGS) entry which is preliminary data.</text>
</comment>